<accession>A0A1M6WIR3</accession>
<evidence type="ECO:0000313" key="1">
    <source>
        <dbReference type="EMBL" id="SHK93683.1"/>
    </source>
</evidence>
<protein>
    <recommendedName>
        <fullName evidence="3">DUF2971 domain-containing protein</fullName>
    </recommendedName>
</protein>
<dbReference type="EMBL" id="FRAH01000055">
    <property type="protein sequence ID" value="SHK93683.1"/>
    <property type="molecule type" value="Genomic_DNA"/>
</dbReference>
<dbReference type="Pfam" id="PF11185">
    <property type="entry name" value="DUF2971"/>
    <property type="match status" value="1"/>
</dbReference>
<gene>
    <name evidence="1" type="ORF">SAMN02745138_02594</name>
</gene>
<dbReference type="InterPro" id="IPR021352">
    <property type="entry name" value="DUF2971"/>
</dbReference>
<dbReference type="AlphaFoldDB" id="A0A1M6WIR3"/>
<dbReference type="OrthoDB" id="3034312at2"/>
<reference evidence="1 2" key="1">
    <citation type="submission" date="2016-11" db="EMBL/GenBank/DDBJ databases">
        <authorList>
            <person name="Jaros S."/>
            <person name="Januszkiewicz K."/>
            <person name="Wedrychowicz H."/>
        </authorList>
    </citation>
    <scope>NUCLEOTIDE SEQUENCE [LARGE SCALE GENOMIC DNA]</scope>
    <source>
        <strain evidence="1 2">DSM 14214</strain>
    </source>
</reference>
<organism evidence="1 2">
    <name type="scientific">Anaerotignum lactatifermentans DSM 14214</name>
    <dbReference type="NCBI Taxonomy" id="1121323"/>
    <lineage>
        <taxon>Bacteria</taxon>
        <taxon>Bacillati</taxon>
        <taxon>Bacillota</taxon>
        <taxon>Clostridia</taxon>
        <taxon>Lachnospirales</taxon>
        <taxon>Anaerotignaceae</taxon>
        <taxon>Anaerotignum</taxon>
    </lineage>
</organism>
<evidence type="ECO:0000313" key="2">
    <source>
        <dbReference type="Proteomes" id="UP000183975"/>
    </source>
</evidence>
<dbReference type="RefSeq" id="WP_022364713.1">
    <property type="nucleotide sequence ID" value="NZ_FRAH01000055.1"/>
</dbReference>
<sequence length="331" mass="38865">MKQLVYHYCSLSTLLNILEHKTIRLSDINKQNDTNESKALLHITRNRAIQIMLSRPGVDSDQTFGGLTYREFIVYLIDKMIEHVKGYKDLMAYIACFSESDDYLAQWRGYADNGRGVAIGFDVETIERLIEQIPDAQLEFRKVHYIDTNKNVMDCDTTQCNLSLNRHAAKLVETLFSYMERNETKQILDGTYLDSQAGHWFIPLLQDSFFYKDDSFAEEDEWRLILKDEIIKSESDWENIYNWKRTGHSIRPAMKRLFPKALEFRVEDNDIVSYMDMDFSDGDYMHNDMIREIVIGPNCRLEEEDVFQLLGHFGFDTADVKIRKSDSSYRI</sequence>
<dbReference type="GeneID" id="78176172"/>
<dbReference type="Proteomes" id="UP000183975">
    <property type="component" value="Unassembled WGS sequence"/>
</dbReference>
<proteinExistence type="predicted"/>
<keyword evidence="2" id="KW-1185">Reference proteome</keyword>
<name>A0A1M6WIR3_9FIRM</name>
<evidence type="ECO:0008006" key="3">
    <source>
        <dbReference type="Google" id="ProtNLM"/>
    </source>
</evidence>